<name>A0A0A5G3J6_9BACI</name>
<proteinExistence type="inferred from homology"/>
<keyword evidence="5 6" id="KW-0665">Pyrimidine biosynthesis</keyword>
<dbReference type="InterPro" id="IPR023031">
    <property type="entry name" value="OPRT"/>
</dbReference>
<dbReference type="InterPro" id="IPR029057">
    <property type="entry name" value="PRTase-like"/>
</dbReference>
<accession>A0A0A5G3J6</accession>
<dbReference type="GO" id="GO:0004588">
    <property type="term" value="F:orotate phosphoribosyltransferase activity"/>
    <property type="evidence" value="ECO:0007669"/>
    <property type="project" value="UniProtKB-UniRule"/>
</dbReference>
<dbReference type="GO" id="GO:0000287">
    <property type="term" value="F:magnesium ion binding"/>
    <property type="evidence" value="ECO:0007669"/>
    <property type="project" value="UniProtKB-UniRule"/>
</dbReference>
<dbReference type="InterPro" id="IPR004467">
    <property type="entry name" value="Or_phspho_trans_dom"/>
</dbReference>
<keyword evidence="9" id="KW-1185">Reference proteome</keyword>
<keyword evidence="3 6" id="KW-0328">Glycosyltransferase</keyword>
<evidence type="ECO:0000256" key="1">
    <source>
        <dbReference type="ARBA" id="ARBA00004889"/>
    </source>
</evidence>
<dbReference type="HAMAP" id="MF_01208">
    <property type="entry name" value="PyrE"/>
    <property type="match status" value="1"/>
</dbReference>
<evidence type="ECO:0000256" key="5">
    <source>
        <dbReference type="ARBA" id="ARBA00022975"/>
    </source>
</evidence>
<dbReference type="InterPro" id="IPR000836">
    <property type="entry name" value="PRTase_dom"/>
</dbReference>
<dbReference type="Proteomes" id="UP000030403">
    <property type="component" value="Unassembled WGS sequence"/>
</dbReference>
<evidence type="ECO:0000259" key="7">
    <source>
        <dbReference type="Pfam" id="PF00156"/>
    </source>
</evidence>
<dbReference type="EC" id="2.4.2.10" evidence="2 6"/>
<comment type="similarity">
    <text evidence="6">Belongs to the purine/pyrimidine phosphoribosyltransferase family. PyrE subfamily.</text>
</comment>
<feature type="binding site" evidence="6">
    <location>
        <position position="100"/>
    </location>
    <ligand>
        <name>5-phospho-alpha-D-ribose 1-diphosphate</name>
        <dbReference type="ChEBI" id="CHEBI:58017"/>
        <note>ligand shared between dimeric partners</note>
    </ligand>
</feature>
<feature type="binding site" description="in other chain" evidence="6">
    <location>
        <begin position="122"/>
        <end position="130"/>
    </location>
    <ligand>
        <name>5-phospho-alpha-D-ribose 1-diphosphate</name>
        <dbReference type="ChEBI" id="CHEBI:58017"/>
        <note>ligand shared between dimeric partners</note>
    </ligand>
</feature>
<dbReference type="GO" id="GO:0019856">
    <property type="term" value="P:pyrimidine nucleobase biosynthetic process"/>
    <property type="evidence" value="ECO:0007669"/>
    <property type="project" value="TreeGrafter"/>
</dbReference>
<comment type="catalytic activity">
    <reaction evidence="6">
        <text>orotidine 5'-phosphate + diphosphate = orotate + 5-phospho-alpha-D-ribose 1-diphosphate</text>
        <dbReference type="Rhea" id="RHEA:10380"/>
        <dbReference type="ChEBI" id="CHEBI:30839"/>
        <dbReference type="ChEBI" id="CHEBI:33019"/>
        <dbReference type="ChEBI" id="CHEBI:57538"/>
        <dbReference type="ChEBI" id="CHEBI:58017"/>
        <dbReference type="EC" id="2.4.2.10"/>
    </reaction>
</comment>
<dbReference type="NCBIfam" id="TIGR00336">
    <property type="entry name" value="pyrE"/>
    <property type="match status" value="1"/>
</dbReference>
<feature type="binding site" evidence="6">
    <location>
        <position position="102"/>
    </location>
    <ligand>
        <name>5-phospho-alpha-D-ribose 1-diphosphate</name>
        <dbReference type="ChEBI" id="CHEBI:58017"/>
        <note>ligand shared between dimeric partners</note>
    </ligand>
</feature>
<comment type="function">
    <text evidence="6">Catalyzes the transfer of a ribosyl phosphate group from 5-phosphoribose 1-diphosphate to orotate, leading to the formation of orotidine monophosphate (OMP).</text>
</comment>
<comment type="caution">
    <text evidence="8">The sequence shown here is derived from an EMBL/GenBank/DDBJ whole genome shotgun (WGS) entry which is preliminary data.</text>
</comment>
<comment type="subunit">
    <text evidence="6">Homodimer.</text>
</comment>
<comment type="pathway">
    <text evidence="1 6">Pyrimidine metabolism; UMP biosynthesis via de novo pathway; UMP from orotate: step 1/2.</text>
</comment>
<dbReference type="PANTHER" id="PTHR19278">
    <property type="entry name" value="OROTATE PHOSPHORIBOSYLTRANSFERASE"/>
    <property type="match status" value="1"/>
</dbReference>
<evidence type="ECO:0000256" key="6">
    <source>
        <dbReference type="HAMAP-Rule" id="MF_01208"/>
    </source>
</evidence>
<keyword evidence="6" id="KW-0460">Magnesium</keyword>
<feature type="binding site" evidence="6">
    <location>
        <position position="126"/>
    </location>
    <ligand>
        <name>orotate</name>
        <dbReference type="ChEBI" id="CHEBI:30839"/>
    </ligand>
</feature>
<feature type="domain" description="Phosphoribosyltransferase" evidence="7">
    <location>
        <begin position="54"/>
        <end position="157"/>
    </location>
</feature>
<dbReference type="EMBL" id="AVPF01000037">
    <property type="protein sequence ID" value="KGX85713.1"/>
    <property type="molecule type" value="Genomic_DNA"/>
</dbReference>
<comment type="cofactor">
    <cofactor evidence="6">
        <name>Mg(2+)</name>
        <dbReference type="ChEBI" id="CHEBI:18420"/>
    </cofactor>
</comment>
<evidence type="ECO:0000313" key="8">
    <source>
        <dbReference type="EMBL" id="KGX85713.1"/>
    </source>
</evidence>
<dbReference type="GO" id="GO:0044205">
    <property type="term" value="P:'de novo' UMP biosynthetic process"/>
    <property type="evidence" value="ECO:0007669"/>
    <property type="project" value="UniProtKB-UniRule"/>
</dbReference>
<dbReference type="eggNOG" id="COG0461">
    <property type="taxonomic scope" value="Bacteria"/>
</dbReference>
<gene>
    <name evidence="6" type="primary">pyrE</name>
    <name evidence="8" type="ORF">N783_13895</name>
</gene>
<dbReference type="OrthoDB" id="9802134at2"/>
<evidence type="ECO:0000256" key="2">
    <source>
        <dbReference type="ARBA" id="ARBA00011971"/>
    </source>
</evidence>
<keyword evidence="4 6" id="KW-0808">Transferase</keyword>
<reference evidence="8 9" key="1">
    <citation type="submission" date="2013-08" db="EMBL/GenBank/DDBJ databases">
        <authorList>
            <person name="Huang J."/>
            <person name="Wang G."/>
        </authorList>
    </citation>
    <scope>NUCLEOTIDE SEQUENCE [LARGE SCALE GENOMIC DNA]</scope>
    <source>
        <strain evidence="8 9">BH030004</strain>
    </source>
</reference>
<organism evidence="8 9">
    <name type="scientific">Pontibacillus marinus BH030004 = DSM 16465</name>
    <dbReference type="NCBI Taxonomy" id="1385511"/>
    <lineage>
        <taxon>Bacteria</taxon>
        <taxon>Bacillati</taxon>
        <taxon>Bacillota</taxon>
        <taxon>Bacilli</taxon>
        <taxon>Bacillales</taxon>
        <taxon>Bacillaceae</taxon>
        <taxon>Pontibacillus</taxon>
    </lineage>
</organism>
<dbReference type="CDD" id="cd06223">
    <property type="entry name" value="PRTases_typeI"/>
    <property type="match status" value="1"/>
</dbReference>
<dbReference type="Gene3D" id="3.40.50.2020">
    <property type="match status" value="1"/>
</dbReference>
<comment type="caution">
    <text evidence="6">Lacks conserved residue(s) required for the propagation of feature annotation.</text>
</comment>
<sequence>MRREQQIAKALYDIHALQLSPKKPFQWSSGILSPVYCDNRLVMSYVDVRKTVTRELSNKIKEDFPEVEVIAGCATAGIPHAAFVAEQLNLPMVYVRDKAKSHGKQNRIEGHIEEGQKAVVIEDLISTGKSSIQAAKSLQDEGVNVLGVSAIFTYGLKKAEEAFKQESLPYTALTNFAELLTYMSDHGHLDLKEKERLMQWSEDPNAFSLTYQS</sequence>
<evidence type="ECO:0000313" key="9">
    <source>
        <dbReference type="Proteomes" id="UP000030403"/>
    </source>
</evidence>
<feature type="binding site" evidence="6">
    <location>
        <position position="96"/>
    </location>
    <ligand>
        <name>5-phospho-alpha-D-ribose 1-diphosphate</name>
        <dbReference type="ChEBI" id="CHEBI:58017"/>
        <note>ligand shared between dimeric partners</note>
    </ligand>
</feature>
<dbReference type="PANTHER" id="PTHR19278:SF9">
    <property type="entry name" value="URIDINE 5'-MONOPHOSPHATE SYNTHASE"/>
    <property type="match status" value="1"/>
</dbReference>
<dbReference type="STRING" id="1385511.GCA_000425225_00979"/>
<dbReference type="SUPFAM" id="SSF53271">
    <property type="entry name" value="PRTase-like"/>
    <property type="match status" value="1"/>
</dbReference>
<evidence type="ECO:0000256" key="3">
    <source>
        <dbReference type="ARBA" id="ARBA00022676"/>
    </source>
</evidence>
<dbReference type="UniPathway" id="UPA00070">
    <property type="reaction ID" value="UER00119"/>
</dbReference>
<protein>
    <recommendedName>
        <fullName evidence="2 6">Orotate phosphoribosyltransferase</fullName>
        <shortName evidence="6">OPRT</shortName>
        <shortName evidence="6">OPRTase</shortName>
        <ecNumber evidence="2 6">2.4.2.10</ecNumber>
    </recommendedName>
</protein>
<dbReference type="Pfam" id="PF00156">
    <property type="entry name" value="Pribosyltran"/>
    <property type="match status" value="1"/>
</dbReference>
<dbReference type="AlphaFoldDB" id="A0A0A5G3J6"/>
<evidence type="ECO:0000256" key="4">
    <source>
        <dbReference type="ARBA" id="ARBA00022679"/>
    </source>
</evidence>